<keyword evidence="2" id="KW-1185">Reference proteome</keyword>
<dbReference type="RefSeq" id="WP_188922550.1">
    <property type="nucleotide sequence ID" value="NZ_BMPZ01000011.1"/>
</dbReference>
<accession>A0A917JYS7</accession>
<name>A0A917JYS7_9GAMM</name>
<comment type="caution">
    <text evidence="1">The sequence shown here is derived from an EMBL/GenBank/DDBJ whole genome shotgun (WGS) entry which is preliminary data.</text>
</comment>
<evidence type="ECO:0000313" key="1">
    <source>
        <dbReference type="EMBL" id="GGI91203.1"/>
    </source>
</evidence>
<gene>
    <name evidence="1" type="ORF">GCM10009332_30640</name>
</gene>
<reference evidence="1" key="2">
    <citation type="submission" date="2020-09" db="EMBL/GenBank/DDBJ databases">
        <authorList>
            <person name="Sun Q."/>
            <person name="Ohkuma M."/>
        </authorList>
    </citation>
    <scope>NUCLEOTIDE SEQUENCE</scope>
    <source>
        <strain evidence="1">JCM 30804</strain>
    </source>
</reference>
<evidence type="ECO:0008006" key="3">
    <source>
        <dbReference type="Google" id="ProtNLM"/>
    </source>
</evidence>
<protein>
    <recommendedName>
        <fullName evidence="3">Ribosomal protein L7/L12 C-terminal domain-containing protein</fullName>
    </recommendedName>
</protein>
<evidence type="ECO:0000313" key="2">
    <source>
        <dbReference type="Proteomes" id="UP000613743"/>
    </source>
</evidence>
<dbReference type="AlphaFoldDB" id="A0A917JYS7"/>
<dbReference type="Gene3D" id="3.30.1390.10">
    <property type="match status" value="1"/>
</dbReference>
<proteinExistence type="predicted"/>
<reference evidence="1" key="1">
    <citation type="journal article" date="2014" name="Int. J. Syst. Evol. Microbiol.">
        <title>Complete genome sequence of Corynebacterium casei LMG S-19264T (=DSM 44701T), isolated from a smear-ripened cheese.</title>
        <authorList>
            <consortium name="US DOE Joint Genome Institute (JGI-PGF)"/>
            <person name="Walter F."/>
            <person name="Albersmeier A."/>
            <person name="Kalinowski J."/>
            <person name="Ruckert C."/>
        </authorList>
    </citation>
    <scope>NUCLEOTIDE SEQUENCE</scope>
    <source>
        <strain evidence="1">JCM 30804</strain>
    </source>
</reference>
<dbReference type="EMBL" id="BMPZ01000011">
    <property type="protein sequence ID" value="GGI91203.1"/>
    <property type="molecule type" value="Genomic_DNA"/>
</dbReference>
<dbReference type="Proteomes" id="UP000613743">
    <property type="component" value="Unassembled WGS sequence"/>
</dbReference>
<organism evidence="1 2">
    <name type="scientific">Shewanella gelidii</name>
    <dbReference type="NCBI Taxonomy" id="1642821"/>
    <lineage>
        <taxon>Bacteria</taxon>
        <taxon>Pseudomonadati</taxon>
        <taxon>Pseudomonadota</taxon>
        <taxon>Gammaproteobacteria</taxon>
        <taxon>Alteromonadales</taxon>
        <taxon>Shewanellaceae</taxon>
        <taxon>Shewanella</taxon>
    </lineage>
</organism>
<dbReference type="InterPro" id="IPR014719">
    <property type="entry name" value="Ribosomal_bL12_C/ClpS-like"/>
</dbReference>
<sequence>MEDTLILIGLLILILWQVSMGKSDQRLRIIENKIDTLLENNGIVFDEKLHVSKEVLTAVKLGKKLTAIRLYRNETGAGLKEAHKIINKLAENT</sequence>